<sequence length="121" mass="14178">MKVKRVKIGIKTTKEFLNEARDVMEKAIKGEKVHKTTGIYFENLSDMRKVLTEKRLEALKTIKDKHPESIYRLAKMLHRDIKNVIQDVEYLHNLGLVELKETEKKTTPTVNYEKILLEIAV</sequence>
<dbReference type="EMBL" id="MGDE01000015">
    <property type="protein sequence ID" value="OGL47769.1"/>
    <property type="molecule type" value="Genomic_DNA"/>
</dbReference>
<dbReference type="AlphaFoldDB" id="A0A1F7S1W7"/>
<dbReference type="SUPFAM" id="SSF46785">
    <property type="entry name" value="Winged helix' DNA-binding domain"/>
    <property type="match status" value="1"/>
</dbReference>
<dbReference type="Pfam" id="PF25212">
    <property type="entry name" value="HVO_A0114"/>
    <property type="match status" value="1"/>
</dbReference>
<dbReference type="Proteomes" id="UP000178797">
    <property type="component" value="Unassembled WGS sequence"/>
</dbReference>
<dbReference type="InterPro" id="IPR036390">
    <property type="entry name" value="WH_DNA-bd_sf"/>
</dbReference>
<name>A0A1F7S1W7_9BACT</name>
<organism evidence="1 2">
    <name type="scientific">Candidatus Schekmanbacteria bacterium RBG_16_38_10</name>
    <dbReference type="NCBI Taxonomy" id="1817879"/>
    <lineage>
        <taxon>Bacteria</taxon>
        <taxon>Candidatus Schekmaniibacteriota</taxon>
    </lineage>
</organism>
<evidence type="ECO:0000313" key="2">
    <source>
        <dbReference type="Proteomes" id="UP000178797"/>
    </source>
</evidence>
<proteinExistence type="predicted"/>
<evidence type="ECO:0008006" key="3">
    <source>
        <dbReference type="Google" id="ProtNLM"/>
    </source>
</evidence>
<comment type="caution">
    <text evidence="1">The sequence shown here is derived from an EMBL/GenBank/DDBJ whole genome shotgun (WGS) entry which is preliminary data.</text>
</comment>
<accession>A0A1F7S1W7</accession>
<reference evidence="1 2" key="1">
    <citation type="journal article" date="2016" name="Nat. Commun.">
        <title>Thousands of microbial genomes shed light on interconnected biogeochemical processes in an aquifer system.</title>
        <authorList>
            <person name="Anantharaman K."/>
            <person name="Brown C.T."/>
            <person name="Hug L.A."/>
            <person name="Sharon I."/>
            <person name="Castelle C.J."/>
            <person name="Probst A.J."/>
            <person name="Thomas B.C."/>
            <person name="Singh A."/>
            <person name="Wilkins M.J."/>
            <person name="Karaoz U."/>
            <person name="Brodie E.L."/>
            <person name="Williams K.H."/>
            <person name="Hubbard S.S."/>
            <person name="Banfield J.F."/>
        </authorList>
    </citation>
    <scope>NUCLEOTIDE SEQUENCE [LARGE SCALE GENOMIC DNA]</scope>
</reference>
<protein>
    <recommendedName>
        <fullName evidence="3">HTH marR-type domain-containing protein</fullName>
    </recommendedName>
</protein>
<gene>
    <name evidence="1" type="ORF">A2W05_03905</name>
</gene>
<evidence type="ECO:0000313" key="1">
    <source>
        <dbReference type="EMBL" id="OGL47769.1"/>
    </source>
</evidence>